<keyword evidence="1" id="KW-0472">Membrane</keyword>
<dbReference type="EMBL" id="JAKIJS010000001">
    <property type="protein sequence ID" value="MCF6136600.1"/>
    <property type="molecule type" value="Genomic_DNA"/>
</dbReference>
<sequence length="93" mass="10548">MNSLRGWILPVVFLTVSILLVMKGLELRSLGSDVDGSGMGVYFLFMEINDRVPEQIVPSYAMGFLIASFVTFLITVGLFLRTYLRPRRVQVFK</sequence>
<proteinExistence type="predicted"/>
<feature type="transmembrane region" description="Helical" evidence="1">
    <location>
        <begin position="7"/>
        <end position="25"/>
    </location>
</feature>
<keyword evidence="1" id="KW-1133">Transmembrane helix</keyword>
<organism evidence="2 3">
    <name type="scientific">Pseudalkalibacillus berkeleyi</name>
    <dbReference type="NCBI Taxonomy" id="1069813"/>
    <lineage>
        <taxon>Bacteria</taxon>
        <taxon>Bacillati</taxon>
        <taxon>Bacillota</taxon>
        <taxon>Bacilli</taxon>
        <taxon>Bacillales</taxon>
        <taxon>Fictibacillaceae</taxon>
        <taxon>Pseudalkalibacillus</taxon>
    </lineage>
</organism>
<protein>
    <submittedName>
        <fullName evidence="2">Uncharacterized protein</fullName>
    </submittedName>
</protein>
<evidence type="ECO:0000256" key="1">
    <source>
        <dbReference type="SAM" id="Phobius"/>
    </source>
</evidence>
<feature type="transmembrane region" description="Helical" evidence="1">
    <location>
        <begin position="60"/>
        <end position="80"/>
    </location>
</feature>
<evidence type="ECO:0000313" key="2">
    <source>
        <dbReference type="EMBL" id="MCF6136600.1"/>
    </source>
</evidence>
<comment type="caution">
    <text evidence="2">The sequence shown here is derived from an EMBL/GenBank/DDBJ whole genome shotgun (WGS) entry which is preliminary data.</text>
</comment>
<keyword evidence="3" id="KW-1185">Reference proteome</keyword>
<reference evidence="2 3" key="1">
    <citation type="submission" date="2022-01" db="EMBL/GenBank/DDBJ databases">
        <title>Alkalihalobacillus sp. EGI L200015, a novel bacterium isolated from a salt lake sediment.</title>
        <authorList>
            <person name="Gao L."/>
            <person name="Fang B.-Z."/>
            <person name="Li W.-J."/>
        </authorList>
    </citation>
    <scope>NUCLEOTIDE SEQUENCE [LARGE SCALE GENOMIC DNA]</scope>
    <source>
        <strain evidence="2 3">KCTC 12718</strain>
    </source>
</reference>
<keyword evidence="1" id="KW-0812">Transmembrane</keyword>
<dbReference type="RefSeq" id="WP_236331493.1">
    <property type="nucleotide sequence ID" value="NZ_JAKIJS010000001.1"/>
</dbReference>
<gene>
    <name evidence="2" type="ORF">L2716_02580</name>
</gene>
<dbReference type="Proteomes" id="UP001649381">
    <property type="component" value="Unassembled WGS sequence"/>
</dbReference>
<name>A0ABS9GYY9_9BACL</name>
<accession>A0ABS9GYY9</accession>
<evidence type="ECO:0000313" key="3">
    <source>
        <dbReference type="Proteomes" id="UP001649381"/>
    </source>
</evidence>